<feature type="compositionally biased region" description="Basic and acidic residues" evidence="4">
    <location>
        <begin position="178"/>
        <end position="189"/>
    </location>
</feature>
<dbReference type="InterPro" id="IPR014710">
    <property type="entry name" value="RmlC-like_jellyroll"/>
</dbReference>
<feature type="domain" description="Cupin type-1" evidence="6">
    <location>
        <begin position="231"/>
        <end position="375"/>
    </location>
</feature>
<evidence type="ECO:0000256" key="4">
    <source>
        <dbReference type="SAM" id="MobiDB-lite"/>
    </source>
</evidence>
<feature type="region of interest" description="Disordered" evidence="4">
    <location>
        <begin position="163"/>
        <end position="200"/>
    </location>
</feature>
<keyword evidence="3" id="KW-0464">Manganese</keyword>
<keyword evidence="5" id="KW-0732">Signal</keyword>
<organism evidence="7 8">
    <name type="scientific">Ascobolus immersus RN42</name>
    <dbReference type="NCBI Taxonomy" id="1160509"/>
    <lineage>
        <taxon>Eukaryota</taxon>
        <taxon>Fungi</taxon>
        <taxon>Dikarya</taxon>
        <taxon>Ascomycota</taxon>
        <taxon>Pezizomycotina</taxon>
        <taxon>Pezizomycetes</taxon>
        <taxon>Pezizales</taxon>
        <taxon>Ascobolaceae</taxon>
        <taxon>Ascobolus</taxon>
    </lineage>
</organism>
<gene>
    <name evidence="7" type="ORF">BJ508DRAFT_30584</name>
</gene>
<dbReference type="InterPro" id="IPR006045">
    <property type="entry name" value="Cupin_1"/>
</dbReference>
<name>A0A3N4HLS2_ASCIM</name>
<dbReference type="EMBL" id="ML119782">
    <property type="protein sequence ID" value="RPA74719.1"/>
    <property type="molecule type" value="Genomic_DNA"/>
</dbReference>
<feature type="active site" description="Proton donor" evidence="2">
    <location>
        <position position="515"/>
    </location>
</feature>
<feature type="binding site" evidence="3">
    <location>
        <position position="462"/>
    </location>
    <ligand>
        <name>Mn(2+)</name>
        <dbReference type="ChEBI" id="CHEBI:29035"/>
        <label>2</label>
    </ligand>
</feature>
<feature type="binding site" evidence="3">
    <location>
        <position position="501"/>
    </location>
    <ligand>
        <name>Mn(2+)</name>
        <dbReference type="ChEBI" id="CHEBI:29035"/>
        <label>2</label>
    </ligand>
</feature>
<evidence type="ECO:0000256" key="2">
    <source>
        <dbReference type="PIRSR" id="PIRSR617774-1"/>
    </source>
</evidence>
<feature type="domain" description="Cupin type-1" evidence="6">
    <location>
        <begin position="408"/>
        <end position="551"/>
    </location>
</feature>
<dbReference type="GO" id="GO:0046872">
    <property type="term" value="F:metal ion binding"/>
    <property type="evidence" value="ECO:0007669"/>
    <property type="project" value="UniProtKB-KW"/>
</dbReference>
<dbReference type="SUPFAM" id="SSF51182">
    <property type="entry name" value="RmlC-like cupins"/>
    <property type="match status" value="1"/>
</dbReference>
<dbReference type="InterPro" id="IPR011051">
    <property type="entry name" value="RmlC_Cupin_sf"/>
</dbReference>
<comment type="cofactor">
    <cofactor evidence="3">
        <name>Mn(2+)</name>
        <dbReference type="ChEBI" id="CHEBI:29035"/>
    </cofactor>
    <text evidence="3">Binds 2 manganese ions per subunit.</text>
</comment>
<dbReference type="NCBIfam" id="TIGR03404">
    <property type="entry name" value="bicupin_oxalic"/>
    <property type="match status" value="1"/>
</dbReference>
<dbReference type="InterPro" id="IPR017774">
    <property type="entry name" value="Bicupin_oxalate_deCO2ase/Oxase"/>
</dbReference>
<feature type="binding site" evidence="3">
    <location>
        <position position="283"/>
    </location>
    <ligand>
        <name>Mn(2+)</name>
        <dbReference type="ChEBI" id="CHEBI:29035"/>
        <label>1</label>
    </ligand>
</feature>
<evidence type="ECO:0000256" key="3">
    <source>
        <dbReference type="PIRSR" id="PIRSR617774-2"/>
    </source>
</evidence>
<dbReference type="AlphaFoldDB" id="A0A3N4HLS2"/>
<feature type="signal peptide" evidence="5">
    <location>
        <begin position="1"/>
        <end position="24"/>
    </location>
</feature>
<reference evidence="7 8" key="1">
    <citation type="journal article" date="2018" name="Nat. Ecol. Evol.">
        <title>Pezizomycetes genomes reveal the molecular basis of ectomycorrhizal truffle lifestyle.</title>
        <authorList>
            <person name="Murat C."/>
            <person name="Payen T."/>
            <person name="Noel B."/>
            <person name="Kuo A."/>
            <person name="Morin E."/>
            <person name="Chen J."/>
            <person name="Kohler A."/>
            <person name="Krizsan K."/>
            <person name="Balestrini R."/>
            <person name="Da Silva C."/>
            <person name="Montanini B."/>
            <person name="Hainaut M."/>
            <person name="Levati E."/>
            <person name="Barry K.W."/>
            <person name="Belfiori B."/>
            <person name="Cichocki N."/>
            <person name="Clum A."/>
            <person name="Dockter R.B."/>
            <person name="Fauchery L."/>
            <person name="Guy J."/>
            <person name="Iotti M."/>
            <person name="Le Tacon F."/>
            <person name="Lindquist E.A."/>
            <person name="Lipzen A."/>
            <person name="Malagnac F."/>
            <person name="Mello A."/>
            <person name="Molinier V."/>
            <person name="Miyauchi S."/>
            <person name="Poulain J."/>
            <person name="Riccioni C."/>
            <person name="Rubini A."/>
            <person name="Sitrit Y."/>
            <person name="Splivallo R."/>
            <person name="Traeger S."/>
            <person name="Wang M."/>
            <person name="Zifcakova L."/>
            <person name="Wipf D."/>
            <person name="Zambonelli A."/>
            <person name="Paolocci F."/>
            <person name="Nowrousian M."/>
            <person name="Ottonello S."/>
            <person name="Baldrian P."/>
            <person name="Spatafora J.W."/>
            <person name="Henrissat B."/>
            <person name="Nagy L.G."/>
            <person name="Aury J.M."/>
            <person name="Wincker P."/>
            <person name="Grigoriev I.V."/>
            <person name="Bonfante P."/>
            <person name="Martin F.M."/>
        </authorList>
    </citation>
    <scope>NUCLEOTIDE SEQUENCE [LARGE SCALE GENOMIC DNA]</scope>
    <source>
        <strain evidence="7 8">RN42</strain>
    </source>
</reference>
<dbReference type="Pfam" id="PF00190">
    <property type="entry name" value="Cupin_1"/>
    <property type="match status" value="2"/>
</dbReference>
<dbReference type="Proteomes" id="UP000275078">
    <property type="component" value="Unassembled WGS sequence"/>
</dbReference>
<feature type="binding site" evidence="3">
    <location>
        <position position="455"/>
    </location>
    <ligand>
        <name>Mn(2+)</name>
        <dbReference type="ChEBI" id="CHEBI:29035"/>
        <label>2</label>
    </ligand>
</feature>
<dbReference type="Gene3D" id="2.60.120.10">
    <property type="entry name" value="Jelly Rolls"/>
    <property type="match status" value="2"/>
</dbReference>
<evidence type="ECO:0000259" key="6">
    <source>
        <dbReference type="SMART" id="SM00835"/>
    </source>
</evidence>
<dbReference type="SMART" id="SM00835">
    <property type="entry name" value="Cupin_1"/>
    <property type="match status" value="2"/>
</dbReference>
<sequence length="568" mass="61322">MKFARISHTLSVAFVLSLSPTVTAIPTPNVAETFIPDAITDGLSGLLNGVVDSVKGSVKYAGNSAGHLGDKINVPLGNIRKRDSADSSIPDAITTGVSGLLNGVKDSVGGTVKYVGAVVGRLPGQLLDPIGSIGKITKRDPELHTNTPPLLDYGSLANGKILRRSDNPPASGPKHLRPFLDKRTEDKPHPYNPETGKGATIIGGTNEAIDRQNPSNLTPPPTDAGTVVNLKWAFSDSRTKTLDGGWSRQQTVRDLPPSKDIAAAQQHVTRGSIRELHWHRVAEWAFVYAGNVLVSAVDEEGRNTVFEAVAGDIWYFPKGVAHTVQGLAEDSEYLLAFDDGDFDAVGTTFNLDDWIKHTPRDILARNFGIDPSVFDKTPQSPNIQKGKPSEGKVQSPFGKLEGRSSYHYPLSKLGGKKVAGGAGTLDVVDSRNFPISTTIASAVIRLEPGGLRELHWHPNADEWLFFAQGKARATIFLGTSIARTFDFSAGDTAVFPDNSGHYIENTGDEDLVWIEIYKSDRAVDISLQQWLALTPSDIVAQVLNIDESIVKGFKKDKQVLIKQDNGED</sequence>
<feature type="binding site" evidence="3">
    <location>
        <position position="279"/>
    </location>
    <ligand>
        <name>Mn(2+)</name>
        <dbReference type="ChEBI" id="CHEBI:29035"/>
        <label>1</label>
    </ligand>
</feature>
<feature type="binding site" evidence="3">
    <location>
        <position position="457"/>
    </location>
    <ligand>
        <name>Mn(2+)</name>
        <dbReference type="ChEBI" id="CHEBI:29035"/>
        <label>2</label>
    </ligand>
</feature>
<keyword evidence="8" id="KW-1185">Reference proteome</keyword>
<feature type="binding site" evidence="3">
    <location>
        <position position="277"/>
    </location>
    <ligand>
        <name>Mn(2+)</name>
        <dbReference type="ChEBI" id="CHEBI:29035"/>
        <label>1</label>
    </ligand>
</feature>
<evidence type="ECO:0000313" key="8">
    <source>
        <dbReference type="Proteomes" id="UP000275078"/>
    </source>
</evidence>
<feature type="binding site" evidence="3">
    <location>
        <position position="322"/>
    </location>
    <ligand>
        <name>Mn(2+)</name>
        <dbReference type="ChEBI" id="CHEBI:29035"/>
        <label>1</label>
    </ligand>
</feature>
<dbReference type="GO" id="GO:0033609">
    <property type="term" value="P:oxalate metabolic process"/>
    <property type="evidence" value="ECO:0007669"/>
    <property type="project" value="InterPro"/>
</dbReference>
<evidence type="ECO:0000256" key="1">
    <source>
        <dbReference type="ARBA" id="ARBA00022723"/>
    </source>
</evidence>
<dbReference type="OrthoDB" id="10263073at2759"/>
<evidence type="ECO:0000313" key="7">
    <source>
        <dbReference type="EMBL" id="RPA74719.1"/>
    </source>
</evidence>
<proteinExistence type="predicted"/>
<dbReference type="CDD" id="cd20305">
    <property type="entry name" value="cupin_OxDC_C"/>
    <property type="match status" value="1"/>
</dbReference>
<dbReference type="STRING" id="1160509.A0A3N4HLS2"/>
<evidence type="ECO:0000256" key="5">
    <source>
        <dbReference type="SAM" id="SignalP"/>
    </source>
</evidence>
<dbReference type="PANTHER" id="PTHR35848">
    <property type="entry name" value="OXALATE-BINDING PROTEIN"/>
    <property type="match status" value="1"/>
</dbReference>
<feature type="region of interest" description="Disordered" evidence="4">
    <location>
        <begin position="377"/>
        <end position="397"/>
    </location>
</feature>
<keyword evidence="1 3" id="KW-0479">Metal-binding</keyword>
<accession>A0A3N4HLS2</accession>
<dbReference type="InterPro" id="IPR051610">
    <property type="entry name" value="GPI/OXD"/>
</dbReference>
<protein>
    <submittedName>
        <fullName evidence="7">Bicupin, oxalate decarboxylase/oxidase</fullName>
    </submittedName>
</protein>
<feature type="chain" id="PRO_5018274030" evidence="5">
    <location>
        <begin position="25"/>
        <end position="568"/>
    </location>
</feature>
<dbReference type="PANTHER" id="PTHR35848:SF9">
    <property type="entry name" value="SLL1358 PROTEIN"/>
    <property type="match status" value="1"/>
</dbReference>